<evidence type="ECO:0008006" key="5">
    <source>
        <dbReference type="Google" id="ProtNLM"/>
    </source>
</evidence>
<reference evidence="3 4" key="1">
    <citation type="submission" date="2013-11" db="EMBL/GenBank/DDBJ databases">
        <title>The Genome Sequence of Phytophthora parasitica P10297.</title>
        <authorList>
            <consortium name="The Broad Institute Genomics Platform"/>
            <person name="Russ C."/>
            <person name="Tyler B."/>
            <person name="Panabieres F."/>
            <person name="Shan W."/>
            <person name="Tripathy S."/>
            <person name="Grunwald N."/>
            <person name="Machado M."/>
            <person name="Johnson C.S."/>
            <person name="Walker B."/>
            <person name="Young S.K."/>
            <person name="Zeng Q."/>
            <person name="Gargeya S."/>
            <person name="Fitzgerald M."/>
            <person name="Haas B."/>
            <person name="Abouelleil A."/>
            <person name="Allen A.W."/>
            <person name="Alvarado L."/>
            <person name="Arachchi H.M."/>
            <person name="Berlin A.M."/>
            <person name="Chapman S.B."/>
            <person name="Gainer-Dewar J."/>
            <person name="Goldberg J."/>
            <person name="Griggs A."/>
            <person name="Gujja S."/>
            <person name="Hansen M."/>
            <person name="Howarth C."/>
            <person name="Imamovic A."/>
            <person name="Ireland A."/>
            <person name="Larimer J."/>
            <person name="McCowan C."/>
            <person name="Murphy C."/>
            <person name="Pearson M."/>
            <person name="Poon T.W."/>
            <person name="Priest M."/>
            <person name="Roberts A."/>
            <person name="Saif S."/>
            <person name="Shea T."/>
            <person name="Sisk P."/>
            <person name="Sykes S."/>
            <person name="Wortman J."/>
            <person name="Nusbaum C."/>
            <person name="Birren B."/>
        </authorList>
    </citation>
    <scope>NUCLEOTIDE SEQUENCE [LARGE SCALE GENOMIC DNA]</scope>
    <source>
        <strain evidence="3 4">P10297</strain>
    </source>
</reference>
<proteinExistence type="predicted"/>
<dbReference type="OrthoDB" id="129014at2759"/>
<feature type="compositionally biased region" description="Polar residues" evidence="1">
    <location>
        <begin position="35"/>
        <end position="91"/>
    </location>
</feature>
<comment type="caution">
    <text evidence="3">The sequence shown here is derived from an EMBL/GenBank/DDBJ whole genome shotgun (WGS) entry which is preliminary data.</text>
</comment>
<sequence>MLSWKTLSLLVAAAVAMNGVTAIEQGYGGGVKLPSATTATPSDQSVVQESPTSVDASSALDQSTETNPPSTSYPSKSDTALPSGSGSNGLYTGSAVEGSSDIDQGTSTPTPGKTGITSSNSGNDDAYTGSAVEGSSAIDQ</sequence>
<feature type="non-terminal residue" evidence="3">
    <location>
        <position position="140"/>
    </location>
</feature>
<protein>
    <recommendedName>
        <fullName evidence="5">RxLR effector protein</fullName>
    </recommendedName>
</protein>
<evidence type="ECO:0000256" key="1">
    <source>
        <dbReference type="SAM" id="MobiDB-lite"/>
    </source>
</evidence>
<feature type="region of interest" description="Disordered" evidence="1">
    <location>
        <begin position="26"/>
        <end position="140"/>
    </location>
</feature>
<dbReference type="AlphaFoldDB" id="W2ZHK9"/>
<evidence type="ECO:0000313" key="4">
    <source>
        <dbReference type="Proteomes" id="UP000018948"/>
    </source>
</evidence>
<keyword evidence="2" id="KW-0732">Signal</keyword>
<feature type="chain" id="PRO_5004830451" description="RxLR effector protein" evidence="2">
    <location>
        <begin position="23"/>
        <end position="140"/>
    </location>
</feature>
<dbReference type="EMBL" id="ANIY01001511">
    <property type="protein sequence ID" value="ETP46471.1"/>
    <property type="molecule type" value="Genomic_DNA"/>
</dbReference>
<feature type="compositionally biased region" description="Polar residues" evidence="1">
    <location>
        <begin position="101"/>
        <end position="123"/>
    </location>
</feature>
<organism evidence="3 4">
    <name type="scientific">Phytophthora nicotianae P10297</name>
    <dbReference type="NCBI Taxonomy" id="1317064"/>
    <lineage>
        <taxon>Eukaryota</taxon>
        <taxon>Sar</taxon>
        <taxon>Stramenopiles</taxon>
        <taxon>Oomycota</taxon>
        <taxon>Peronosporomycetes</taxon>
        <taxon>Peronosporales</taxon>
        <taxon>Peronosporaceae</taxon>
        <taxon>Phytophthora</taxon>
    </lineage>
</organism>
<gene>
    <name evidence="3" type="ORF">F442_07294</name>
</gene>
<evidence type="ECO:0000256" key="2">
    <source>
        <dbReference type="SAM" id="SignalP"/>
    </source>
</evidence>
<accession>W2ZHK9</accession>
<name>W2ZHK9_PHYNI</name>
<evidence type="ECO:0000313" key="3">
    <source>
        <dbReference type="EMBL" id="ETP46471.1"/>
    </source>
</evidence>
<dbReference type="Proteomes" id="UP000018948">
    <property type="component" value="Unassembled WGS sequence"/>
</dbReference>
<feature type="signal peptide" evidence="2">
    <location>
        <begin position="1"/>
        <end position="22"/>
    </location>
</feature>